<dbReference type="OrthoDB" id="7189412at2"/>
<accession>B0SUS0</accession>
<organism evidence="1">
    <name type="scientific">Caulobacter sp. (strain K31)</name>
    <dbReference type="NCBI Taxonomy" id="366602"/>
    <lineage>
        <taxon>Bacteria</taxon>
        <taxon>Pseudomonadati</taxon>
        <taxon>Pseudomonadota</taxon>
        <taxon>Alphaproteobacteria</taxon>
        <taxon>Caulobacterales</taxon>
        <taxon>Caulobacteraceae</taxon>
        <taxon>Caulobacter</taxon>
    </lineage>
</organism>
<dbReference type="KEGG" id="cak:Caul_0817"/>
<reference evidence="1" key="1">
    <citation type="submission" date="2008-01" db="EMBL/GenBank/DDBJ databases">
        <title>Complete sequence of chromosome of Caulobacter sp. K31.</title>
        <authorList>
            <consortium name="US DOE Joint Genome Institute"/>
            <person name="Copeland A."/>
            <person name="Lucas S."/>
            <person name="Lapidus A."/>
            <person name="Barry K."/>
            <person name="Glavina del Rio T."/>
            <person name="Dalin E."/>
            <person name="Tice H."/>
            <person name="Pitluck S."/>
            <person name="Bruce D."/>
            <person name="Goodwin L."/>
            <person name="Thompson L.S."/>
            <person name="Brettin T."/>
            <person name="Detter J.C."/>
            <person name="Han C."/>
            <person name="Schmutz J."/>
            <person name="Larimer F."/>
            <person name="Land M."/>
            <person name="Hauser L."/>
            <person name="Kyrpides N."/>
            <person name="Kim E."/>
            <person name="Stephens C."/>
            <person name="Richardson P."/>
        </authorList>
    </citation>
    <scope>NUCLEOTIDE SEQUENCE [LARGE SCALE GENOMIC DNA]</scope>
    <source>
        <strain evidence="1">K31</strain>
    </source>
</reference>
<sequence length="128" mass="13526">MTPDPVLPVLTEDPGPDIGLAQAEASALYGRDYRKVLASDDGFQRLDAVERLAGARAALSAQEVAVMDMAAGRGHALAEIVRLTGREANFVETLFLSACAKLVVHYQTVGEADDEVGPGPLRLPGPWA</sequence>
<name>B0SUS0_CAUSK</name>
<protein>
    <submittedName>
        <fullName evidence="1">Uncharacterized protein</fullName>
    </submittedName>
</protein>
<proteinExistence type="predicted"/>
<gene>
    <name evidence="1" type="ordered locus">Caul_0817</name>
</gene>
<dbReference type="HOGENOM" id="CLU_1955671_0_0_5"/>
<dbReference type="EMBL" id="CP000927">
    <property type="protein sequence ID" value="ABZ69948.1"/>
    <property type="molecule type" value="Genomic_DNA"/>
</dbReference>
<evidence type="ECO:0000313" key="1">
    <source>
        <dbReference type="EMBL" id="ABZ69948.1"/>
    </source>
</evidence>
<dbReference type="AlphaFoldDB" id="B0SUS0"/>